<protein>
    <submittedName>
        <fullName evidence="3">Secreted protein</fullName>
    </submittedName>
</protein>
<gene>
    <name evidence="1" type="ORF">SBAD_LOCUS4314</name>
</gene>
<reference evidence="3" key="1">
    <citation type="submission" date="2016-06" db="UniProtKB">
        <authorList>
            <consortium name="WormBaseParasite"/>
        </authorList>
    </citation>
    <scope>IDENTIFICATION</scope>
</reference>
<sequence length="97" mass="10891">MPEKCSHTFVFRLYFGLSTGSAGRTTTTTEEAKRTHTIRWIARVKNARAAPRLALEPNAAAIATLLVLFRLSSSCAVVDLRRSTVFVLICRYSKRPY</sequence>
<evidence type="ECO:0000313" key="3">
    <source>
        <dbReference type="WBParaSite" id="SBAD_0000450001-mRNA-1"/>
    </source>
</evidence>
<accession>A0A183IL18</accession>
<name>A0A183IL18_9BILA</name>
<evidence type="ECO:0000313" key="1">
    <source>
        <dbReference type="EMBL" id="VDP03984.1"/>
    </source>
</evidence>
<reference evidence="1 2" key="2">
    <citation type="submission" date="2018-11" db="EMBL/GenBank/DDBJ databases">
        <authorList>
            <consortium name="Pathogen Informatics"/>
        </authorList>
    </citation>
    <scope>NUCLEOTIDE SEQUENCE [LARGE SCALE GENOMIC DNA]</scope>
</reference>
<keyword evidence="2" id="KW-1185">Reference proteome</keyword>
<evidence type="ECO:0000313" key="2">
    <source>
        <dbReference type="Proteomes" id="UP000270296"/>
    </source>
</evidence>
<dbReference type="AlphaFoldDB" id="A0A183IL18"/>
<dbReference type="Proteomes" id="UP000270296">
    <property type="component" value="Unassembled WGS sequence"/>
</dbReference>
<dbReference type="WBParaSite" id="SBAD_0000450001-mRNA-1">
    <property type="protein sequence ID" value="SBAD_0000450001-mRNA-1"/>
    <property type="gene ID" value="SBAD_0000450001"/>
</dbReference>
<dbReference type="EMBL" id="UZAM01008245">
    <property type="protein sequence ID" value="VDP03984.1"/>
    <property type="molecule type" value="Genomic_DNA"/>
</dbReference>
<proteinExistence type="predicted"/>
<organism evidence="3">
    <name type="scientific">Soboliphyme baturini</name>
    <dbReference type="NCBI Taxonomy" id="241478"/>
    <lineage>
        <taxon>Eukaryota</taxon>
        <taxon>Metazoa</taxon>
        <taxon>Ecdysozoa</taxon>
        <taxon>Nematoda</taxon>
        <taxon>Enoplea</taxon>
        <taxon>Dorylaimia</taxon>
        <taxon>Dioctophymatida</taxon>
        <taxon>Dioctophymatoidea</taxon>
        <taxon>Soboliphymatidae</taxon>
        <taxon>Soboliphyme</taxon>
    </lineage>
</organism>